<keyword evidence="7" id="KW-1185">Reference proteome</keyword>
<gene>
    <name evidence="6" type="ORF">GCM10023195_47750</name>
</gene>
<dbReference type="Pfam" id="PF00557">
    <property type="entry name" value="Peptidase_M24"/>
    <property type="match status" value="1"/>
</dbReference>
<proteinExistence type="inferred from homology"/>
<reference evidence="7" key="1">
    <citation type="journal article" date="2019" name="Int. J. Syst. Evol. Microbiol.">
        <title>The Global Catalogue of Microorganisms (GCM) 10K type strain sequencing project: providing services to taxonomists for standard genome sequencing and annotation.</title>
        <authorList>
            <consortium name="The Broad Institute Genomics Platform"/>
            <consortium name="The Broad Institute Genome Sequencing Center for Infectious Disease"/>
            <person name="Wu L."/>
            <person name="Ma J."/>
        </authorList>
    </citation>
    <scope>NUCLEOTIDE SEQUENCE [LARGE SCALE GENOMIC DNA]</scope>
    <source>
        <strain evidence="7">JCM 17938</strain>
    </source>
</reference>
<evidence type="ECO:0000256" key="1">
    <source>
        <dbReference type="ARBA" id="ARBA00022723"/>
    </source>
</evidence>
<protein>
    <submittedName>
        <fullName evidence="6">Xaa-Pro peptidase family protein</fullName>
    </submittedName>
</protein>
<dbReference type="InterPro" id="IPR036005">
    <property type="entry name" value="Creatinase/aminopeptidase-like"/>
</dbReference>
<organism evidence="6 7">
    <name type="scientific">Actinoallomurus liliacearum</name>
    <dbReference type="NCBI Taxonomy" id="1080073"/>
    <lineage>
        <taxon>Bacteria</taxon>
        <taxon>Bacillati</taxon>
        <taxon>Actinomycetota</taxon>
        <taxon>Actinomycetes</taxon>
        <taxon>Streptosporangiales</taxon>
        <taxon>Thermomonosporaceae</taxon>
        <taxon>Actinoallomurus</taxon>
    </lineage>
</organism>
<feature type="domain" description="Creatinase N-terminal" evidence="5">
    <location>
        <begin position="8"/>
        <end position="129"/>
    </location>
</feature>
<dbReference type="InterPro" id="IPR000587">
    <property type="entry name" value="Creatinase_N"/>
</dbReference>
<dbReference type="InterPro" id="IPR001131">
    <property type="entry name" value="Peptidase_M24B_aminopep-P_CS"/>
</dbReference>
<dbReference type="RefSeq" id="WP_345358396.1">
    <property type="nucleotide sequence ID" value="NZ_BAABHJ010000016.1"/>
</dbReference>
<dbReference type="SUPFAM" id="SSF55920">
    <property type="entry name" value="Creatinase/aminopeptidase"/>
    <property type="match status" value="1"/>
</dbReference>
<dbReference type="Pfam" id="PF01321">
    <property type="entry name" value="Creatinase_N"/>
    <property type="match status" value="1"/>
</dbReference>
<evidence type="ECO:0000256" key="2">
    <source>
        <dbReference type="ARBA" id="ARBA00022801"/>
    </source>
</evidence>
<feature type="domain" description="Peptidase M24" evidence="4">
    <location>
        <begin position="137"/>
        <end position="338"/>
    </location>
</feature>
<evidence type="ECO:0000259" key="4">
    <source>
        <dbReference type="Pfam" id="PF00557"/>
    </source>
</evidence>
<dbReference type="PROSITE" id="PS00491">
    <property type="entry name" value="PROLINE_PEPTIDASE"/>
    <property type="match status" value="1"/>
</dbReference>
<keyword evidence="2" id="KW-0378">Hydrolase</keyword>
<dbReference type="PANTHER" id="PTHR46112:SF8">
    <property type="entry name" value="CYTOPLASMIC PEPTIDASE PEPQ-RELATED"/>
    <property type="match status" value="1"/>
</dbReference>
<dbReference type="CDD" id="cd01092">
    <property type="entry name" value="APP-like"/>
    <property type="match status" value="1"/>
</dbReference>
<dbReference type="Gene3D" id="3.90.230.10">
    <property type="entry name" value="Creatinase/methionine aminopeptidase superfamily"/>
    <property type="match status" value="1"/>
</dbReference>
<dbReference type="SUPFAM" id="SSF53092">
    <property type="entry name" value="Creatinase/prolidase N-terminal domain"/>
    <property type="match status" value="1"/>
</dbReference>
<sequence>MPEIHEARRARLAELVAARDAEAALITRLVNVRYLTGLASSNAALLVRADGTAVLATDGRYAGTAARVCPELECVVDRATAGALTARAAGRLAFEAHAVTVEAHDELAAEPGAPELVPLGHAVEELRMVKDEAEIALLREACAITDQAFDAVLPTIRPGVTERAIAIALDRAMIDLGAEQPAFATIVASGPNGAIPHHVPSGRVIEHGDLVTMDFGALQGGYHADMTRTIAVGAAGAWEREIYDLVAAAQAAGLAAARPDAVTKEVDAAARGVIEAAGHGDEFPHGLGHGVGLEIHEAPLMGYDKTGKLTDRVPITVEPGVYVAGRGGVRIEDTLVVRADGPELLTKTTKDLLVS</sequence>
<evidence type="ECO:0000259" key="5">
    <source>
        <dbReference type="Pfam" id="PF01321"/>
    </source>
</evidence>
<dbReference type="PANTHER" id="PTHR46112">
    <property type="entry name" value="AMINOPEPTIDASE"/>
    <property type="match status" value="1"/>
</dbReference>
<evidence type="ECO:0000256" key="3">
    <source>
        <dbReference type="RuleBase" id="RU000590"/>
    </source>
</evidence>
<name>A0ABP8TQX3_9ACTN</name>
<dbReference type="Proteomes" id="UP001500212">
    <property type="component" value="Unassembled WGS sequence"/>
</dbReference>
<dbReference type="InterPro" id="IPR000994">
    <property type="entry name" value="Pept_M24"/>
</dbReference>
<comment type="caution">
    <text evidence="6">The sequence shown here is derived from an EMBL/GenBank/DDBJ whole genome shotgun (WGS) entry which is preliminary data.</text>
</comment>
<comment type="similarity">
    <text evidence="3">Belongs to the peptidase M24B family.</text>
</comment>
<keyword evidence="1 3" id="KW-0479">Metal-binding</keyword>
<dbReference type="Gene3D" id="3.40.350.10">
    <property type="entry name" value="Creatinase/prolidase N-terminal domain"/>
    <property type="match status" value="1"/>
</dbReference>
<evidence type="ECO:0000313" key="7">
    <source>
        <dbReference type="Proteomes" id="UP001500212"/>
    </source>
</evidence>
<dbReference type="EMBL" id="BAABHJ010000016">
    <property type="protein sequence ID" value="GAA4611290.1"/>
    <property type="molecule type" value="Genomic_DNA"/>
</dbReference>
<dbReference type="InterPro" id="IPR029149">
    <property type="entry name" value="Creatin/AminoP/Spt16_N"/>
</dbReference>
<accession>A0ABP8TQX3</accession>
<dbReference type="InterPro" id="IPR050659">
    <property type="entry name" value="Peptidase_M24B"/>
</dbReference>
<evidence type="ECO:0000313" key="6">
    <source>
        <dbReference type="EMBL" id="GAA4611290.1"/>
    </source>
</evidence>